<organism evidence="1 2">
    <name type="scientific">Escherichia coli</name>
    <dbReference type="NCBI Taxonomy" id="562"/>
    <lineage>
        <taxon>Bacteria</taxon>
        <taxon>Pseudomonadati</taxon>
        <taxon>Pseudomonadota</taxon>
        <taxon>Gammaproteobacteria</taxon>
        <taxon>Enterobacterales</taxon>
        <taxon>Enterobacteriaceae</taxon>
        <taxon>Escherichia</taxon>
    </lineage>
</organism>
<dbReference type="Proteomes" id="UP000264870">
    <property type="component" value="Unassembled WGS sequence"/>
</dbReference>
<comment type="caution">
    <text evidence="1">The sequence shown here is derived from an EMBL/GenBank/DDBJ whole genome shotgun (WGS) entry which is preliminary data.</text>
</comment>
<sequence length="103" mass="11371">MNKPVLEVIKRWTRLATEAKQLGLTTIPIDPENMLMVLGELSSSSAEKSADYQSDYQAAIDILRKRAASELDGGFRAHHNALIYAANELENAQAFGREVGHES</sequence>
<proteinExistence type="predicted"/>
<dbReference type="RefSeq" id="WP_101361110.1">
    <property type="nucleotide sequence ID" value="NZ_BGYB01000046.1"/>
</dbReference>
<evidence type="ECO:0000313" key="2">
    <source>
        <dbReference type="Proteomes" id="UP000264870"/>
    </source>
</evidence>
<gene>
    <name evidence="1" type="ORF">CG702_23185</name>
</gene>
<reference evidence="1 2" key="1">
    <citation type="submission" date="2017-07" db="EMBL/GenBank/DDBJ databases">
        <authorList>
            <person name="Zhi S."/>
            <person name="Banting G."/>
            <person name="Neumann N."/>
        </authorList>
    </citation>
    <scope>NUCLEOTIDE SEQUENCE [LARGE SCALE GENOMIC DNA]</scope>
    <source>
        <strain evidence="1 2">WW41</strain>
    </source>
</reference>
<dbReference type="AlphaFoldDB" id="A0A9Q5XKJ4"/>
<dbReference type="EMBL" id="NNAK01000083">
    <property type="protein sequence ID" value="OZP00851.1"/>
    <property type="molecule type" value="Genomic_DNA"/>
</dbReference>
<accession>A0A9Q5XKJ4</accession>
<protein>
    <submittedName>
        <fullName evidence="1">Uncharacterized protein</fullName>
    </submittedName>
</protein>
<name>A0A9Q5XKJ4_ECOLX</name>
<evidence type="ECO:0000313" key="1">
    <source>
        <dbReference type="EMBL" id="OZP00851.1"/>
    </source>
</evidence>